<dbReference type="EMBL" id="LR593887">
    <property type="protein sequence ID" value="VTS05604.1"/>
    <property type="molecule type" value="Genomic_DNA"/>
</dbReference>
<evidence type="ECO:0000313" key="7">
    <source>
        <dbReference type="Proteomes" id="UP000464378"/>
    </source>
</evidence>
<organism evidence="6">
    <name type="scientific">Tuwongella immobilis</name>
    <dbReference type="NCBI Taxonomy" id="692036"/>
    <lineage>
        <taxon>Bacteria</taxon>
        <taxon>Pseudomonadati</taxon>
        <taxon>Planctomycetota</taxon>
        <taxon>Planctomycetia</taxon>
        <taxon>Gemmatales</taxon>
        <taxon>Gemmataceae</taxon>
        <taxon>Tuwongella</taxon>
    </lineage>
</organism>
<evidence type="ECO:0000256" key="4">
    <source>
        <dbReference type="PROSITE-ProRule" id="PRU00433"/>
    </source>
</evidence>
<gene>
    <name evidence="6" type="ORF">GMBLW1_50740</name>
</gene>
<proteinExistence type="predicted"/>
<keyword evidence="7" id="KW-1185">Reference proteome</keyword>
<dbReference type="PANTHER" id="PTHR47197">
    <property type="entry name" value="PROTEIN NIRF"/>
    <property type="match status" value="1"/>
</dbReference>
<dbReference type="InParanoid" id="A0A6C2YST1"/>
<evidence type="ECO:0000256" key="2">
    <source>
        <dbReference type="ARBA" id="ARBA00022723"/>
    </source>
</evidence>
<dbReference type="SUPFAM" id="SSF50956">
    <property type="entry name" value="Thermostable phytase (3-phytase)"/>
    <property type="match status" value="1"/>
</dbReference>
<keyword evidence="1 4" id="KW-0349">Heme</keyword>
<keyword evidence="3 4" id="KW-0408">Iron</keyword>
<dbReference type="PROSITE" id="PS51007">
    <property type="entry name" value="CYTC"/>
    <property type="match status" value="2"/>
</dbReference>
<dbReference type="PANTHER" id="PTHR47197:SF3">
    <property type="entry name" value="DIHYDRO-HEME D1 DEHYDROGENASE"/>
    <property type="match status" value="1"/>
</dbReference>
<keyword evidence="6" id="KW-0560">Oxidoreductase</keyword>
<keyword evidence="2 4" id="KW-0479">Metal-binding</keyword>
<dbReference type="EMBL" id="LR586016">
    <property type="protein sequence ID" value="VIP04119.1"/>
    <property type="molecule type" value="Genomic_DNA"/>
</dbReference>
<dbReference type="GO" id="GO:0046872">
    <property type="term" value="F:metal ion binding"/>
    <property type="evidence" value="ECO:0007669"/>
    <property type="project" value="UniProtKB-KW"/>
</dbReference>
<dbReference type="Proteomes" id="UP000464378">
    <property type="component" value="Chromosome"/>
</dbReference>
<dbReference type="InterPro" id="IPR015943">
    <property type="entry name" value="WD40/YVTN_repeat-like_dom_sf"/>
</dbReference>
<dbReference type="RefSeq" id="WP_162659245.1">
    <property type="nucleotide sequence ID" value="NZ_LR593887.1"/>
</dbReference>
<feature type="domain" description="Cytochrome c" evidence="5">
    <location>
        <begin position="398"/>
        <end position="502"/>
    </location>
</feature>
<evidence type="ECO:0000313" key="6">
    <source>
        <dbReference type="EMBL" id="VIP04119.1"/>
    </source>
</evidence>
<keyword evidence="6" id="KW-0575">Peroxidase</keyword>
<dbReference type="SUPFAM" id="SSF46626">
    <property type="entry name" value="Cytochrome c"/>
    <property type="match status" value="2"/>
</dbReference>
<dbReference type="SUPFAM" id="SSF50974">
    <property type="entry name" value="Nitrous oxide reductase, N-terminal domain"/>
    <property type="match status" value="1"/>
</dbReference>
<evidence type="ECO:0000259" key="5">
    <source>
        <dbReference type="PROSITE" id="PS51007"/>
    </source>
</evidence>
<dbReference type="AlphaFoldDB" id="A0A6C2YST1"/>
<dbReference type="Gene3D" id="1.10.760.10">
    <property type="entry name" value="Cytochrome c-like domain"/>
    <property type="match status" value="2"/>
</dbReference>
<dbReference type="InterPro" id="IPR009056">
    <property type="entry name" value="Cyt_c-like_dom"/>
</dbReference>
<dbReference type="KEGG" id="tim:GMBLW1_50740"/>
<dbReference type="Gene3D" id="2.130.10.10">
    <property type="entry name" value="YVTN repeat-like/Quinoprotein amine dehydrogenase"/>
    <property type="match status" value="2"/>
</dbReference>
<reference evidence="6" key="1">
    <citation type="submission" date="2019-04" db="EMBL/GenBank/DDBJ databases">
        <authorList>
            <consortium name="Science for Life Laboratories"/>
        </authorList>
    </citation>
    <scope>NUCLEOTIDE SEQUENCE</scope>
    <source>
        <strain evidence="6">MBLW1</strain>
    </source>
</reference>
<feature type="domain" description="Cytochrome c" evidence="5">
    <location>
        <begin position="517"/>
        <end position="619"/>
    </location>
</feature>
<sequence>MRFSTWLLAPIGICLISVISWLGLRSATVPHWESVVIAEEAKPVADDPTTRDRSPVDLLLSPDEQWMITVNQASATVSLIRLRDGQVVDEVACGERPAAICWTPDSRQILVTGTYAGDLRRFTVQGEQLVPSGQLTLRFEPRGVAVTPDGKKAYVALTTGGVVAVVRLSDFTLEQKIPAGKWPRYLALSQDGTRLAVGANGSGGVCVIDPIAGKQLFIEDFLGINMGQMQISSDGKYVYLPWMVYRQNPITPLNIQIGWVLASRIARVRLDSKHRREAIALDTRGEAVADPHGLALTPGEEWVVCAASGSQELLVFQHAGLPFSDYGGPGDHIDPQLLADKKRFYRIPLGGRPMFVRVSKDGRTVYVANALLDAVQVVDIRDRKIVRTIPLSAPHEPSLARKGEAIFYDGKRSLDQWYSCHSCHYEGHTNAVAMDTTNDGSFRTFKTVLTLRNVTKTGPWTWHGWQKDLDLAMKKSLTESMLGPKPKPGDEVALVAYLETLKPPANPNRNPDGSLTEAAKRGERVFKSEKADCVRCHKEPYYTSPKLTDVGTGARNDAYPTYNPPSLVHTFDRVRWLHDGRAKSLRQVLTGDHNPNLVTGKGELTPQELDDLLTFLESL</sequence>
<dbReference type="GO" id="GO:0020037">
    <property type="term" value="F:heme binding"/>
    <property type="evidence" value="ECO:0007669"/>
    <property type="project" value="InterPro"/>
</dbReference>
<dbReference type="InterPro" id="IPR036909">
    <property type="entry name" value="Cyt_c-like_dom_sf"/>
</dbReference>
<dbReference type="GO" id="GO:0004601">
    <property type="term" value="F:peroxidase activity"/>
    <property type="evidence" value="ECO:0007669"/>
    <property type="project" value="UniProtKB-KW"/>
</dbReference>
<evidence type="ECO:0000256" key="1">
    <source>
        <dbReference type="ARBA" id="ARBA00022617"/>
    </source>
</evidence>
<protein>
    <submittedName>
        <fullName evidence="6">Cytochrome c peroxidase: Uncharacterized protein</fullName>
    </submittedName>
</protein>
<evidence type="ECO:0000256" key="3">
    <source>
        <dbReference type="ARBA" id="ARBA00023004"/>
    </source>
</evidence>
<dbReference type="InterPro" id="IPR011045">
    <property type="entry name" value="N2O_reductase_N"/>
</dbReference>
<name>A0A6C2YST1_9BACT</name>
<dbReference type="GO" id="GO:0009055">
    <property type="term" value="F:electron transfer activity"/>
    <property type="evidence" value="ECO:0007669"/>
    <property type="project" value="InterPro"/>
</dbReference>
<dbReference type="InterPro" id="IPR051200">
    <property type="entry name" value="Host-pathogen_enzymatic-act"/>
</dbReference>
<accession>A0A6C2YST1</accession>